<dbReference type="Proteomes" id="UP001189624">
    <property type="component" value="Chromosome 10"/>
</dbReference>
<reference evidence="1" key="1">
    <citation type="submission" date="2023-10" db="EMBL/GenBank/DDBJ databases">
        <authorList>
            <person name="Domelevo Entfellner J.-B."/>
        </authorList>
    </citation>
    <scope>NUCLEOTIDE SEQUENCE</scope>
</reference>
<organism evidence="1 2">
    <name type="scientific">Sphenostylis stenocarpa</name>
    <dbReference type="NCBI Taxonomy" id="92480"/>
    <lineage>
        <taxon>Eukaryota</taxon>
        <taxon>Viridiplantae</taxon>
        <taxon>Streptophyta</taxon>
        <taxon>Embryophyta</taxon>
        <taxon>Tracheophyta</taxon>
        <taxon>Spermatophyta</taxon>
        <taxon>Magnoliopsida</taxon>
        <taxon>eudicotyledons</taxon>
        <taxon>Gunneridae</taxon>
        <taxon>Pentapetalae</taxon>
        <taxon>rosids</taxon>
        <taxon>fabids</taxon>
        <taxon>Fabales</taxon>
        <taxon>Fabaceae</taxon>
        <taxon>Papilionoideae</taxon>
        <taxon>50 kb inversion clade</taxon>
        <taxon>NPAAA clade</taxon>
        <taxon>indigoferoid/millettioid clade</taxon>
        <taxon>Phaseoleae</taxon>
        <taxon>Sphenostylis</taxon>
    </lineage>
</organism>
<dbReference type="Gramene" id="rna-AYBTSS11_LOCUS29193">
    <property type="protein sequence ID" value="CAJ1977047.1"/>
    <property type="gene ID" value="gene-AYBTSS11_LOCUS29193"/>
</dbReference>
<proteinExistence type="predicted"/>
<accession>A0AA86W262</accession>
<gene>
    <name evidence="1" type="ORF">AYBTSS11_LOCUS29193</name>
</gene>
<dbReference type="EMBL" id="OY731407">
    <property type="protein sequence ID" value="CAJ1977047.1"/>
    <property type="molecule type" value="Genomic_DNA"/>
</dbReference>
<name>A0AA86W262_9FABA</name>
<dbReference type="AlphaFoldDB" id="A0AA86W262"/>
<protein>
    <submittedName>
        <fullName evidence="1">Uncharacterized protein</fullName>
    </submittedName>
</protein>
<evidence type="ECO:0000313" key="2">
    <source>
        <dbReference type="Proteomes" id="UP001189624"/>
    </source>
</evidence>
<evidence type="ECO:0000313" key="1">
    <source>
        <dbReference type="EMBL" id="CAJ1977047.1"/>
    </source>
</evidence>
<sequence length="56" mass="6721">MSVNQVFVRRMRLYYVLTKVKVALKLILKYFIENHEEGGRTKFELIGDVTDGWWKT</sequence>
<keyword evidence="2" id="KW-1185">Reference proteome</keyword>